<evidence type="ECO:0000313" key="2">
    <source>
        <dbReference type="EMBL" id="GAH41030.1"/>
    </source>
</evidence>
<gene>
    <name evidence="2" type="ORF">S03H2_26281</name>
</gene>
<protein>
    <submittedName>
        <fullName evidence="2">Uncharacterized protein</fullName>
    </submittedName>
</protein>
<feature type="non-terminal residue" evidence="2">
    <location>
        <position position="117"/>
    </location>
</feature>
<proteinExistence type="predicted"/>
<feature type="transmembrane region" description="Helical" evidence="1">
    <location>
        <begin position="39"/>
        <end position="59"/>
    </location>
</feature>
<dbReference type="EMBL" id="BARU01015174">
    <property type="protein sequence ID" value="GAH41030.1"/>
    <property type="molecule type" value="Genomic_DNA"/>
</dbReference>
<reference evidence="2" key="1">
    <citation type="journal article" date="2014" name="Front. Microbiol.">
        <title>High frequency of phylogenetically diverse reductive dehalogenase-homologous genes in deep subseafloor sedimentary metagenomes.</title>
        <authorList>
            <person name="Kawai M."/>
            <person name="Futagami T."/>
            <person name="Toyoda A."/>
            <person name="Takaki Y."/>
            <person name="Nishi S."/>
            <person name="Hori S."/>
            <person name="Arai W."/>
            <person name="Tsubouchi T."/>
            <person name="Morono Y."/>
            <person name="Uchiyama I."/>
            <person name="Ito T."/>
            <person name="Fujiyama A."/>
            <person name="Inagaki F."/>
            <person name="Takami H."/>
        </authorList>
    </citation>
    <scope>NUCLEOTIDE SEQUENCE</scope>
    <source>
        <strain evidence="2">Expedition CK06-06</strain>
    </source>
</reference>
<name>X1G897_9ZZZZ</name>
<sequence>GLYLQGFAFIFILALPGIPVFIWHLYLVSKRAERRQMGVEIVASGVLALAAPAGYWLGVGWADPLGWLLFALTWLQSAASIVYAYLRLQQRELADIPEINTRLKMGRHALTYTTFNV</sequence>
<feature type="transmembrane region" description="Helical" evidence="1">
    <location>
        <begin position="65"/>
        <end position="86"/>
    </location>
</feature>
<comment type="caution">
    <text evidence="2">The sequence shown here is derived from an EMBL/GenBank/DDBJ whole genome shotgun (WGS) entry which is preliminary data.</text>
</comment>
<keyword evidence="1" id="KW-1133">Transmembrane helix</keyword>
<accession>X1G897</accession>
<evidence type="ECO:0000256" key="1">
    <source>
        <dbReference type="SAM" id="Phobius"/>
    </source>
</evidence>
<feature type="non-terminal residue" evidence="2">
    <location>
        <position position="1"/>
    </location>
</feature>
<keyword evidence="1" id="KW-0472">Membrane</keyword>
<keyword evidence="1" id="KW-0812">Transmembrane</keyword>
<dbReference type="AlphaFoldDB" id="X1G897"/>
<feature type="transmembrane region" description="Helical" evidence="1">
    <location>
        <begin position="6"/>
        <end position="27"/>
    </location>
</feature>
<organism evidence="2">
    <name type="scientific">marine sediment metagenome</name>
    <dbReference type="NCBI Taxonomy" id="412755"/>
    <lineage>
        <taxon>unclassified sequences</taxon>
        <taxon>metagenomes</taxon>
        <taxon>ecological metagenomes</taxon>
    </lineage>
</organism>